<evidence type="ECO:0000313" key="5">
    <source>
        <dbReference type="EMBL" id="KXB09337.1"/>
    </source>
</evidence>
<evidence type="ECO:0000256" key="3">
    <source>
        <dbReference type="HAMAP-Rule" id="MF_00712"/>
    </source>
</evidence>
<dbReference type="PATRIC" id="fig|1698257.3.peg.266"/>
<dbReference type="PANTHER" id="PTHR42806:SF1">
    <property type="entry name" value="GLYCINE DEHYDROGENASE (DECARBOXYLATING)"/>
    <property type="match status" value="1"/>
</dbReference>
<comment type="catalytic activity">
    <reaction evidence="2 3">
        <text>N(6)-[(R)-lipoyl]-L-lysyl-[glycine-cleavage complex H protein] + glycine + H(+) = N(6)-[(R)-S(8)-aminomethyldihydrolipoyl]-L-lysyl-[glycine-cleavage complex H protein] + CO2</text>
        <dbReference type="Rhea" id="RHEA:24304"/>
        <dbReference type="Rhea" id="RHEA-COMP:10494"/>
        <dbReference type="Rhea" id="RHEA-COMP:10495"/>
        <dbReference type="ChEBI" id="CHEBI:15378"/>
        <dbReference type="ChEBI" id="CHEBI:16526"/>
        <dbReference type="ChEBI" id="CHEBI:57305"/>
        <dbReference type="ChEBI" id="CHEBI:83099"/>
        <dbReference type="ChEBI" id="CHEBI:83143"/>
        <dbReference type="EC" id="1.4.4.2"/>
    </reaction>
</comment>
<dbReference type="InterPro" id="IPR015424">
    <property type="entry name" value="PyrdxlP-dep_Trfase"/>
</dbReference>
<dbReference type="CDD" id="cd00613">
    <property type="entry name" value="GDC-P"/>
    <property type="match status" value="1"/>
</dbReference>
<dbReference type="InterPro" id="IPR049315">
    <property type="entry name" value="GDC-P_N"/>
</dbReference>
<comment type="subunit">
    <text evidence="3">The glycine cleavage system is composed of four proteins: P, T, L and H. In this organism, the P 'protein' is a heterodimer of two subunits.</text>
</comment>
<dbReference type="Gene3D" id="3.90.1150.10">
    <property type="entry name" value="Aspartate Aminotransferase, domain 1"/>
    <property type="match status" value="1"/>
</dbReference>
<dbReference type="EC" id="1.4.4.2" evidence="3"/>
<dbReference type="GO" id="GO:0004375">
    <property type="term" value="F:glycine dehydrogenase (decarboxylating) activity"/>
    <property type="evidence" value="ECO:0007669"/>
    <property type="project" value="UniProtKB-EC"/>
</dbReference>
<dbReference type="GO" id="GO:0019464">
    <property type="term" value="P:glycine decarboxylation via glycine cleavage system"/>
    <property type="evidence" value="ECO:0007669"/>
    <property type="project" value="UniProtKB-UniRule"/>
</dbReference>
<evidence type="ECO:0000256" key="1">
    <source>
        <dbReference type="ARBA" id="ARBA00023002"/>
    </source>
</evidence>
<dbReference type="InterPro" id="IPR015422">
    <property type="entry name" value="PyrdxlP-dep_Trfase_small"/>
</dbReference>
<dbReference type="HAMAP" id="MF_00712">
    <property type="entry name" value="GcvPA"/>
    <property type="match status" value="1"/>
</dbReference>
<dbReference type="PIRSF" id="PIRSF006815">
    <property type="entry name" value="GcvPA"/>
    <property type="match status" value="1"/>
</dbReference>
<comment type="caution">
    <text evidence="5">The sequence shown here is derived from an EMBL/GenBank/DDBJ whole genome shotgun (WGS) entry which is preliminary data.</text>
</comment>
<keyword evidence="1 3" id="KW-0560">Oxidoreductase</keyword>
<dbReference type="GO" id="GO:0009116">
    <property type="term" value="P:nucleoside metabolic process"/>
    <property type="evidence" value="ECO:0007669"/>
    <property type="project" value="InterPro"/>
</dbReference>
<reference evidence="5 6" key="1">
    <citation type="journal article" date="2016" name="Sci. Rep.">
        <title>Metabolic traits of an uncultured archaeal lineage -MSBL1- from brine pools of the Red Sea.</title>
        <authorList>
            <person name="Mwirichia R."/>
            <person name="Alam I."/>
            <person name="Rashid M."/>
            <person name="Vinu M."/>
            <person name="Ba-Alawi W."/>
            <person name="Anthony Kamau A."/>
            <person name="Kamanda Ngugi D."/>
            <person name="Goker M."/>
            <person name="Klenk H.P."/>
            <person name="Bajic V."/>
            <person name="Stingl U."/>
        </authorList>
    </citation>
    <scope>NUCLEOTIDE SEQUENCE [LARGE SCALE GENOMIC DNA]</scope>
    <source>
        <strain evidence="5">SCGC-AAA833F18</strain>
    </source>
</reference>
<feature type="domain" description="Glycine cleavage system P-protein N-terminal" evidence="4">
    <location>
        <begin position="1"/>
        <end position="436"/>
    </location>
</feature>
<dbReference type="SUPFAM" id="SSF53383">
    <property type="entry name" value="PLP-dependent transferases"/>
    <property type="match status" value="1"/>
</dbReference>
<evidence type="ECO:0000259" key="4">
    <source>
        <dbReference type="Pfam" id="PF02347"/>
    </source>
</evidence>
<name>A0A133VSE0_9EURY</name>
<dbReference type="Gene3D" id="3.40.640.10">
    <property type="entry name" value="Type I PLP-dependent aspartate aminotransferase-like (Major domain)"/>
    <property type="match status" value="1"/>
</dbReference>
<keyword evidence="6" id="KW-1185">Reference proteome</keyword>
<dbReference type="NCBIfam" id="NF001696">
    <property type="entry name" value="PRK00451.1"/>
    <property type="match status" value="1"/>
</dbReference>
<accession>A0A133VSE0</accession>
<gene>
    <name evidence="3" type="primary">gcvPA</name>
    <name evidence="5" type="ORF">AKJ35_00960</name>
</gene>
<evidence type="ECO:0000256" key="2">
    <source>
        <dbReference type="ARBA" id="ARBA00049026"/>
    </source>
</evidence>
<dbReference type="Pfam" id="PF02347">
    <property type="entry name" value="GDC-P"/>
    <property type="match status" value="1"/>
</dbReference>
<sequence>MLKEIGFDNIEELFSDIPKEIRLNRKLDIPKLSELELDRHMKFTLSKNSPYTRAISFLGGGVWPHYVPAHVREIVRRSEFLTSYTPYQAEASQGMLQALFEYQSFISELTGLEVSNASTYDWASALGEAALMTTRITKRDKFLVPEFISPPRLSVLKNYATPAGIEIVKIPQDHSTGQIDLSKLEEKISEDTAGVYIENPSYLGFLETQPNKIADITREENALFVVGVNPISLGLLKPPGDYGADIVVGEGQPLGNPVSFGGPALGIFACRGERKFIRQLPGRLIGMTTEEEGKTRGFSMVLQTREQHIRRERATSSICTNQSLCAVAAAVYLASLGPSGLRDLAKSCAGSAQYAMEKLNSLNDVKAPIFDAPHFNEFTVSLDESSISTEEAASKLLSRGIHAGKPIDGEFPELENASLWCTTELHSKEDIDWLVTSLKEILEGTE</sequence>
<dbReference type="EMBL" id="LHYO01000007">
    <property type="protein sequence ID" value="KXB09337.1"/>
    <property type="molecule type" value="Genomic_DNA"/>
</dbReference>
<comment type="function">
    <text evidence="3">The glycine cleavage system catalyzes the degradation of glycine. The P protein binds the alpha-amino group of glycine through its pyridoxal phosphate cofactor; CO(2) is released and the remaining methylamine moiety is then transferred to the lipoamide cofactor of the H protein.</text>
</comment>
<dbReference type="AlphaFoldDB" id="A0A133VSE0"/>
<protein>
    <recommendedName>
        <fullName evidence="3">Probable glycine dehydrogenase (decarboxylating) subunit 1</fullName>
        <ecNumber evidence="3">1.4.4.2</ecNumber>
    </recommendedName>
    <alternativeName>
        <fullName evidence="3">Glycine cleavage system P-protein subunit 1</fullName>
    </alternativeName>
    <alternativeName>
        <fullName evidence="3">Glycine decarboxylase subunit 1</fullName>
    </alternativeName>
    <alternativeName>
        <fullName evidence="3">Glycine dehydrogenase (aminomethyl-transferring) subunit 1</fullName>
    </alternativeName>
</protein>
<comment type="similarity">
    <text evidence="3">Belongs to the GcvP family. N-terminal subunit subfamily.</text>
</comment>
<dbReference type="Proteomes" id="UP000070399">
    <property type="component" value="Unassembled WGS sequence"/>
</dbReference>
<dbReference type="InterPro" id="IPR015421">
    <property type="entry name" value="PyrdxlP-dep_Trfase_major"/>
</dbReference>
<dbReference type="InterPro" id="IPR023010">
    <property type="entry name" value="GcvPA"/>
</dbReference>
<evidence type="ECO:0000313" key="6">
    <source>
        <dbReference type="Proteomes" id="UP000070399"/>
    </source>
</evidence>
<dbReference type="PANTHER" id="PTHR42806">
    <property type="entry name" value="GLYCINE CLEAVAGE SYSTEM P-PROTEIN"/>
    <property type="match status" value="1"/>
</dbReference>
<proteinExistence type="inferred from homology"/>
<dbReference type="InterPro" id="IPR020581">
    <property type="entry name" value="GDC_P"/>
</dbReference>
<organism evidence="5 6">
    <name type="scientific">candidate division MSBL1 archaeon SCGC-AAA833F18</name>
    <dbReference type="NCBI Taxonomy" id="1698257"/>
    <lineage>
        <taxon>Archaea</taxon>
        <taxon>Methanobacteriati</taxon>
        <taxon>Methanobacteriota</taxon>
        <taxon>candidate division MSBL1</taxon>
    </lineage>
</organism>